<dbReference type="InParanoid" id="D8PPV8"/>
<dbReference type="Pfam" id="PF13561">
    <property type="entry name" value="adh_short_C2"/>
    <property type="match status" value="1"/>
</dbReference>
<dbReference type="AlphaFoldDB" id="D8PPV8"/>
<dbReference type="eggNOG" id="KOG0725">
    <property type="taxonomic scope" value="Eukaryota"/>
</dbReference>
<dbReference type="InterPro" id="IPR036291">
    <property type="entry name" value="NAD(P)-bd_dom_sf"/>
</dbReference>
<dbReference type="RefSeq" id="XP_003037284.1">
    <property type="nucleotide sequence ID" value="XM_003037238.1"/>
</dbReference>
<feature type="non-terminal residue" evidence="1">
    <location>
        <position position="240"/>
    </location>
</feature>
<evidence type="ECO:0000313" key="1">
    <source>
        <dbReference type="EMBL" id="EFJ02382.1"/>
    </source>
</evidence>
<dbReference type="OrthoDB" id="417891at2759"/>
<dbReference type="GeneID" id="9584916"/>
<dbReference type="KEGG" id="scm:SCHCO_02161304"/>
<dbReference type="InterPro" id="IPR002347">
    <property type="entry name" value="SDR_fam"/>
</dbReference>
<dbReference type="EMBL" id="GL377302">
    <property type="protein sequence ID" value="EFJ02382.1"/>
    <property type="molecule type" value="Genomic_DNA"/>
</dbReference>
<dbReference type="VEuPathDB" id="FungiDB:SCHCODRAFT_02161304"/>
<evidence type="ECO:0000313" key="2">
    <source>
        <dbReference type="Proteomes" id="UP000007431"/>
    </source>
</evidence>
<keyword evidence="2" id="KW-1185">Reference proteome</keyword>
<gene>
    <name evidence="1" type="ORF">SCHCODRAFT_103946</name>
</gene>
<reference evidence="1 2" key="1">
    <citation type="journal article" date="2010" name="Nat. Biotechnol.">
        <title>Genome sequence of the model mushroom Schizophyllum commune.</title>
        <authorList>
            <person name="Ohm R.A."/>
            <person name="de Jong J.F."/>
            <person name="Lugones L.G."/>
            <person name="Aerts A."/>
            <person name="Kothe E."/>
            <person name="Stajich J.E."/>
            <person name="de Vries R.P."/>
            <person name="Record E."/>
            <person name="Levasseur A."/>
            <person name="Baker S.E."/>
            <person name="Bartholomew K.A."/>
            <person name="Coutinho P.M."/>
            <person name="Erdmann S."/>
            <person name="Fowler T.J."/>
            <person name="Gathman A.C."/>
            <person name="Lombard V."/>
            <person name="Henrissat B."/>
            <person name="Knabe N."/>
            <person name="Kuees U."/>
            <person name="Lilly W.W."/>
            <person name="Lindquist E."/>
            <person name="Lucas S."/>
            <person name="Magnuson J.K."/>
            <person name="Piumi F."/>
            <person name="Raudaskoski M."/>
            <person name="Salamov A."/>
            <person name="Schmutz J."/>
            <person name="Schwarze F.W.M.R."/>
            <person name="vanKuyk P.A."/>
            <person name="Horton J.S."/>
            <person name="Grigoriev I.V."/>
            <person name="Woesten H.A.B."/>
        </authorList>
    </citation>
    <scope>NUCLEOTIDE SEQUENCE [LARGE SCALE GENOMIC DNA]</scope>
    <source>
        <strain evidence="2">H4-8 / FGSC 9210</strain>
    </source>
</reference>
<dbReference type="HOGENOM" id="CLU_1156954_0_0_1"/>
<dbReference type="Gene3D" id="3.40.50.720">
    <property type="entry name" value="NAD(P)-binding Rossmann-like Domain"/>
    <property type="match status" value="1"/>
</dbReference>
<sequence>MNNNTDLKGKTVMVTNVASSSGRRVAMLFSQAGAKVVAVDPDDISGQKVANSIRAAGGEVMFAKCNMTEENEGEATAEAVASFGSLDSAVNIVSWGSHWHGELLDQRVDSDAFLETCLRGLRNCLDTQTAYMRKHTKGGSITFVRQSNTMADLPQFDQALIDLVRKASRVHKQANIRINVVLEPWRAPILTSHTSTDSSLALHLDALHDPAKSCLWLASEAASFVNGSVISSESGYAYAS</sequence>
<protein>
    <submittedName>
        <fullName evidence="1">Uncharacterized protein</fullName>
    </submittedName>
</protein>
<dbReference type="PANTHER" id="PTHR42820">
    <property type="entry name" value="SHORT-CHAIN DEHYDROGENASE REDUCTASE"/>
    <property type="match status" value="1"/>
</dbReference>
<organism evidence="2">
    <name type="scientific">Schizophyllum commune (strain H4-8 / FGSC 9210)</name>
    <name type="common">Split gill fungus</name>
    <dbReference type="NCBI Taxonomy" id="578458"/>
    <lineage>
        <taxon>Eukaryota</taxon>
        <taxon>Fungi</taxon>
        <taxon>Dikarya</taxon>
        <taxon>Basidiomycota</taxon>
        <taxon>Agaricomycotina</taxon>
        <taxon>Agaricomycetes</taxon>
        <taxon>Agaricomycetidae</taxon>
        <taxon>Agaricales</taxon>
        <taxon>Schizophyllaceae</taxon>
        <taxon>Schizophyllum</taxon>
    </lineage>
</organism>
<dbReference type="PANTHER" id="PTHR42820:SF1">
    <property type="entry name" value="SHORT-CHAIN DEHYDROGENASE_REDUCTASE FAMILY PROTEIN"/>
    <property type="match status" value="1"/>
</dbReference>
<proteinExistence type="predicted"/>
<dbReference type="SUPFAM" id="SSF51735">
    <property type="entry name" value="NAD(P)-binding Rossmann-fold domains"/>
    <property type="match status" value="1"/>
</dbReference>
<name>D8PPV8_SCHCM</name>
<accession>D8PPV8</accession>
<dbReference type="Proteomes" id="UP000007431">
    <property type="component" value="Unassembled WGS sequence"/>
</dbReference>